<dbReference type="Pfam" id="PF00646">
    <property type="entry name" value="F-box"/>
    <property type="match status" value="1"/>
</dbReference>
<accession>A0AAD6YLU9</accession>
<proteinExistence type="predicted"/>
<keyword evidence="3" id="KW-1185">Reference proteome</keyword>
<sequence>MVENWRSTNLIAVECFRQLRDDRWRAFGRNALTKLEMFPEMHFDIVLEVLRHLHPLDLLHLSRTTREFRDLLHGPALDTIWRESFIQPLPPCPSDIPGRRWAHLLFGACTCEECGQPNTLPDFTILRRLCTQCMSRNYHNTASHKALISEARSVIAEYEPLEEDKGPEGPAALATFVQMRYKLMRERQNSFRRSEAWVKEVTNQIAARNAENLKKVQATVNKMLLAEGLDVRDIDKVQRKISRVAPLSGISRLSSKRWNKIRREVIPEILWVKQDRLRDERRARVNVCKSAIEEVLCTRPPSTWATTARAYQIADFPEFRQLTDSVTDDAENENVVLAPDDVGLLHALATLSKKLDIHCILERATLAGKIPAGPRSLDLATTVFTCFCRPQCCLVGWQDASARHGFYCLSNISHVMFSEPASTAARVLVQLIGLDPHSSTPEEMDALDPRFVCDDCPVTTRREREIMGWRVCLQHTLEYSLKQTGPPKHISSWSLLSPEAATDARRRQGQDPSHMDSIWLCNLCPAHFSRRVKRGAAVAHVSTEHRIAHPTEGVHFIYDIGARRSSRPPVFLSCGSHPTEYRCNQCAAETPHIVKLLSLRAVMSHVPAKHGVAAIENGYTKVERLIQNKSRMARVV</sequence>
<evidence type="ECO:0000313" key="3">
    <source>
        <dbReference type="Proteomes" id="UP001219525"/>
    </source>
</evidence>
<comment type="caution">
    <text evidence="2">The sequence shown here is derived from an EMBL/GenBank/DDBJ whole genome shotgun (WGS) entry which is preliminary data.</text>
</comment>
<feature type="domain" description="F-box" evidence="1">
    <location>
        <begin position="35"/>
        <end position="84"/>
    </location>
</feature>
<dbReference type="EMBL" id="JARJCW010000006">
    <property type="protein sequence ID" value="KAJ7223304.1"/>
    <property type="molecule type" value="Genomic_DNA"/>
</dbReference>
<gene>
    <name evidence="2" type="ORF">GGX14DRAFT_427331</name>
</gene>
<dbReference type="InterPro" id="IPR036047">
    <property type="entry name" value="F-box-like_dom_sf"/>
</dbReference>
<dbReference type="InterPro" id="IPR001810">
    <property type="entry name" value="F-box_dom"/>
</dbReference>
<name>A0AAD6YLU9_9AGAR</name>
<dbReference type="PROSITE" id="PS50181">
    <property type="entry name" value="FBOX"/>
    <property type="match status" value="1"/>
</dbReference>
<dbReference type="AlphaFoldDB" id="A0AAD6YLU9"/>
<organism evidence="2 3">
    <name type="scientific">Mycena pura</name>
    <dbReference type="NCBI Taxonomy" id="153505"/>
    <lineage>
        <taxon>Eukaryota</taxon>
        <taxon>Fungi</taxon>
        <taxon>Dikarya</taxon>
        <taxon>Basidiomycota</taxon>
        <taxon>Agaricomycotina</taxon>
        <taxon>Agaricomycetes</taxon>
        <taxon>Agaricomycetidae</taxon>
        <taxon>Agaricales</taxon>
        <taxon>Marasmiineae</taxon>
        <taxon>Mycenaceae</taxon>
        <taxon>Mycena</taxon>
    </lineage>
</organism>
<evidence type="ECO:0000313" key="2">
    <source>
        <dbReference type="EMBL" id="KAJ7223304.1"/>
    </source>
</evidence>
<protein>
    <recommendedName>
        <fullName evidence="1">F-box domain-containing protein</fullName>
    </recommendedName>
</protein>
<dbReference type="SUPFAM" id="SSF81383">
    <property type="entry name" value="F-box domain"/>
    <property type="match status" value="1"/>
</dbReference>
<dbReference type="Proteomes" id="UP001219525">
    <property type="component" value="Unassembled WGS sequence"/>
</dbReference>
<reference evidence="2" key="1">
    <citation type="submission" date="2023-03" db="EMBL/GenBank/DDBJ databases">
        <title>Massive genome expansion in bonnet fungi (Mycena s.s.) driven by repeated elements and novel gene families across ecological guilds.</title>
        <authorList>
            <consortium name="Lawrence Berkeley National Laboratory"/>
            <person name="Harder C.B."/>
            <person name="Miyauchi S."/>
            <person name="Viragh M."/>
            <person name="Kuo A."/>
            <person name="Thoen E."/>
            <person name="Andreopoulos B."/>
            <person name="Lu D."/>
            <person name="Skrede I."/>
            <person name="Drula E."/>
            <person name="Henrissat B."/>
            <person name="Morin E."/>
            <person name="Kohler A."/>
            <person name="Barry K."/>
            <person name="LaButti K."/>
            <person name="Morin E."/>
            <person name="Salamov A."/>
            <person name="Lipzen A."/>
            <person name="Mereny Z."/>
            <person name="Hegedus B."/>
            <person name="Baldrian P."/>
            <person name="Stursova M."/>
            <person name="Weitz H."/>
            <person name="Taylor A."/>
            <person name="Grigoriev I.V."/>
            <person name="Nagy L.G."/>
            <person name="Martin F."/>
            <person name="Kauserud H."/>
        </authorList>
    </citation>
    <scope>NUCLEOTIDE SEQUENCE</scope>
    <source>
        <strain evidence="2">9144</strain>
    </source>
</reference>
<evidence type="ECO:0000259" key="1">
    <source>
        <dbReference type="PROSITE" id="PS50181"/>
    </source>
</evidence>